<dbReference type="NCBIfam" id="TIGR00040">
    <property type="entry name" value="yfcE"/>
    <property type="match status" value="1"/>
</dbReference>
<evidence type="ECO:0000256" key="3">
    <source>
        <dbReference type="ARBA" id="ARBA00022801"/>
    </source>
</evidence>
<evidence type="ECO:0000256" key="2">
    <source>
        <dbReference type="ARBA" id="ARBA00022723"/>
    </source>
</evidence>
<feature type="compositionally biased region" description="Basic and acidic residues" evidence="5">
    <location>
        <begin position="148"/>
        <end position="163"/>
    </location>
</feature>
<dbReference type="OrthoDB" id="19174at2157"/>
<dbReference type="PANTHER" id="PTHR11124">
    <property type="entry name" value="VACUOLAR SORTING PROTEIN VPS29"/>
    <property type="match status" value="1"/>
</dbReference>
<evidence type="ECO:0000256" key="1">
    <source>
        <dbReference type="ARBA" id="ARBA00008950"/>
    </source>
</evidence>
<name>A0A5P9P7J0_9EURY</name>
<feature type="domain" description="Calcineurin-like phosphoesterase" evidence="6">
    <location>
        <begin position="2"/>
        <end position="146"/>
    </location>
</feature>
<dbReference type="InterPro" id="IPR041802">
    <property type="entry name" value="MPP_YfcE"/>
</dbReference>
<evidence type="ECO:0000259" key="6">
    <source>
        <dbReference type="Pfam" id="PF12850"/>
    </source>
</evidence>
<evidence type="ECO:0000256" key="5">
    <source>
        <dbReference type="SAM" id="MobiDB-lite"/>
    </source>
</evidence>
<dbReference type="GO" id="GO:0016787">
    <property type="term" value="F:hydrolase activity"/>
    <property type="evidence" value="ECO:0007669"/>
    <property type="project" value="UniProtKB-UniRule"/>
</dbReference>
<dbReference type="Gene3D" id="3.60.21.10">
    <property type="match status" value="1"/>
</dbReference>
<dbReference type="EC" id="3.1.4.-" evidence="4"/>
<dbReference type="Proteomes" id="UP000326170">
    <property type="component" value="Chromosome"/>
</dbReference>
<feature type="region of interest" description="Disordered" evidence="5">
    <location>
        <begin position="148"/>
        <end position="184"/>
    </location>
</feature>
<dbReference type="KEGG" id="nas:GCU68_05045"/>
<evidence type="ECO:0000313" key="8">
    <source>
        <dbReference type="Proteomes" id="UP000326170"/>
    </source>
</evidence>
<dbReference type="RefSeq" id="WP_152943593.1">
    <property type="nucleotide sequence ID" value="NZ_CP045488.1"/>
</dbReference>
<dbReference type="Pfam" id="PF12850">
    <property type="entry name" value="Metallophos_2"/>
    <property type="match status" value="1"/>
</dbReference>
<dbReference type="InterPro" id="IPR020935">
    <property type="entry name" value="PdiEstase_YfcE_CS"/>
</dbReference>
<reference evidence="7 8" key="1">
    <citation type="journal article" date="2007" name="Int. J. Syst. Evol. Microbiol.">
        <title>Natronorubrum sulfidifaciens sp. nov., an extremely haloalkaliphilic archaeon isolated from Aiding salt lake in Xin-Jiang, China.</title>
        <authorList>
            <person name="Cui H.L."/>
            <person name="Tohty D."/>
            <person name="Liu H.C."/>
            <person name="Liu S.J."/>
            <person name="Oren A."/>
            <person name="Zhou P.J."/>
        </authorList>
    </citation>
    <scope>NUCLEOTIDE SEQUENCE [LARGE SCALE GENOMIC DNA]</scope>
    <source>
        <strain evidence="7 8">7-3</strain>
    </source>
</reference>
<proteinExistence type="inferred from homology"/>
<dbReference type="EMBL" id="CP045488">
    <property type="protein sequence ID" value="QFU84102.1"/>
    <property type="molecule type" value="Genomic_DNA"/>
</dbReference>
<dbReference type="AlphaFoldDB" id="A0A5P9P7J0"/>
<comment type="cofactor">
    <cofactor evidence="4">
        <name>a divalent metal cation</name>
        <dbReference type="ChEBI" id="CHEBI:60240"/>
    </cofactor>
</comment>
<dbReference type="InterPro" id="IPR029052">
    <property type="entry name" value="Metallo-depent_PP-like"/>
</dbReference>
<keyword evidence="2 4" id="KW-0479">Metal-binding</keyword>
<evidence type="ECO:0000313" key="7">
    <source>
        <dbReference type="EMBL" id="QFU84102.1"/>
    </source>
</evidence>
<organism evidence="7 8">
    <name type="scientific">Natronorubrum aibiense</name>
    <dbReference type="NCBI Taxonomy" id="348826"/>
    <lineage>
        <taxon>Archaea</taxon>
        <taxon>Methanobacteriati</taxon>
        <taxon>Methanobacteriota</taxon>
        <taxon>Stenosarchaea group</taxon>
        <taxon>Halobacteria</taxon>
        <taxon>Halobacteriales</taxon>
        <taxon>Natrialbaceae</taxon>
        <taxon>Natronorubrum</taxon>
    </lineage>
</organism>
<gene>
    <name evidence="7" type="ORF">GCU68_05045</name>
</gene>
<comment type="similarity">
    <text evidence="1 4">Belongs to the metallophosphoesterase superfamily. YfcE family.</text>
</comment>
<dbReference type="SUPFAM" id="SSF56300">
    <property type="entry name" value="Metallo-dependent phosphatases"/>
    <property type="match status" value="1"/>
</dbReference>
<keyword evidence="8" id="KW-1185">Reference proteome</keyword>
<keyword evidence="3" id="KW-0378">Hydrolase</keyword>
<evidence type="ECO:0000256" key="4">
    <source>
        <dbReference type="RuleBase" id="RU362039"/>
    </source>
</evidence>
<dbReference type="InterPro" id="IPR024654">
    <property type="entry name" value="Calcineurin-like_PHP_lpxH"/>
</dbReference>
<sequence length="184" mass="19800">MIAIFSDTHSRRGHELEGEALATAREADVVIHAGDFTSPAALEAFRDECERFYAVHGNADSAPIRDRLPTETVVEADGIRVAVTHRRDGGEMGLAMFGRSNAADVVVSGHTHRPTVVETEDCLLLNPGSHADPRGNRPGFAVLEERSDEHAAGKTRLAGEIRQPDGTLVESFEYTVPAGTNTAE</sequence>
<dbReference type="GeneID" id="42300390"/>
<protein>
    <recommendedName>
        <fullName evidence="4">Phosphoesterase</fullName>
        <ecNumber evidence="4">3.1.4.-</ecNumber>
    </recommendedName>
</protein>
<accession>A0A5P9P7J0</accession>
<dbReference type="CDD" id="cd00841">
    <property type="entry name" value="MPP_YfcE"/>
    <property type="match status" value="1"/>
</dbReference>
<dbReference type="PROSITE" id="PS01269">
    <property type="entry name" value="UPF0025"/>
    <property type="match status" value="1"/>
</dbReference>
<dbReference type="GO" id="GO:0046872">
    <property type="term" value="F:metal ion binding"/>
    <property type="evidence" value="ECO:0007669"/>
    <property type="project" value="UniProtKB-KW"/>
</dbReference>
<dbReference type="InterPro" id="IPR000979">
    <property type="entry name" value="Phosphodiesterase_MJ0936/Vps29"/>
</dbReference>